<protein>
    <recommendedName>
        <fullName evidence="4">Tail assembly chaperone</fullName>
    </recommendedName>
</protein>
<comment type="caution">
    <text evidence="2">The sequence shown here is derived from an EMBL/GenBank/DDBJ whole genome shotgun (WGS) entry which is preliminary data.</text>
</comment>
<name>A0ABV8A1W1_9DEIO</name>
<evidence type="ECO:0000256" key="1">
    <source>
        <dbReference type="SAM" id="MobiDB-lite"/>
    </source>
</evidence>
<dbReference type="EMBL" id="JBHRZF010000011">
    <property type="protein sequence ID" value="MFC3859395.1"/>
    <property type="molecule type" value="Genomic_DNA"/>
</dbReference>
<evidence type="ECO:0008006" key="4">
    <source>
        <dbReference type="Google" id="ProtNLM"/>
    </source>
</evidence>
<evidence type="ECO:0000313" key="3">
    <source>
        <dbReference type="Proteomes" id="UP001595748"/>
    </source>
</evidence>
<keyword evidence="3" id="KW-1185">Reference proteome</keyword>
<gene>
    <name evidence="2" type="ORF">ACFOPQ_01220</name>
</gene>
<sequence>MTVAERLRNRNQRTIYGHIETGETTNDPPAGDVPDRDDWLPFVIRRINPDEVTRDGWMLAYAAHEMEKYAEQRLGEANEARTQFESTRPPARKGKPQYQPPALPTEALSEQLLRREGEKLAILQAGLVDPEFKDVQGALGPLEGPLVDAIVNFSGVKPTGENASAS</sequence>
<dbReference type="RefSeq" id="WP_380075561.1">
    <property type="nucleotide sequence ID" value="NZ_JBHRZF010000011.1"/>
</dbReference>
<organism evidence="2 3">
    <name type="scientific">Deinococcus antarcticus</name>
    <dbReference type="NCBI Taxonomy" id="1298767"/>
    <lineage>
        <taxon>Bacteria</taxon>
        <taxon>Thermotogati</taxon>
        <taxon>Deinococcota</taxon>
        <taxon>Deinococci</taxon>
        <taxon>Deinococcales</taxon>
        <taxon>Deinococcaceae</taxon>
        <taxon>Deinococcus</taxon>
    </lineage>
</organism>
<reference evidence="3" key="1">
    <citation type="journal article" date="2019" name="Int. J. Syst. Evol. Microbiol.">
        <title>The Global Catalogue of Microorganisms (GCM) 10K type strain sequencing project: providing services to taxonomists for standard genome sequencing and annotation.</title>
        <authorList>
            <consortium name="The Broad Institute Genomics Platform"/>
            <consortium name="The Broad Institute Genome Sequencing Center for Infectious Disease"/>
            <person name="Wu L."/>
            <person name="Ma J."/>
        </authorList>
    </citation>
    <scope>NUCLEOTIDE SEQUENCE [LARGE SCALE GENOMIC DNA]</scope>
    <source>
        <strain evidence="3">CCTCC AB 2013263</strain>
    </source>
</reference>
<dbReference type="Proteomes" id="UP001595748">
    <property type="component" value="Unassembled WGS sequence"/>
</dbReference>
<accession>A0ABV8A1W1</accession>
<feature type="region of interest" description="Disordered" evidence="1">
    <location>
        <begin position="75"/>
        <end position="103"/>
    </location>
</feature>
<proteinExistence type="predicted"/>
<evidence type="ECO:0000313" key="2">
    <source>
        <dbReference type="EMBL" id="MFC3859395.1"/>
    </source>
</evidence>